<keyword evidence="3" id="KW-1185">Reference proteome</keyword>
<proteinExistence type="predicted"/>
<evidence type="ECO:0000313" key="2">
    <source>
        <dbReference type="EMBL" id="MDQ7876512.1"/>
    </source>
</evidence>
<dbReference type="Gene3D" id="3.90.180.10">
    <property type="entry name" value="Medium-chain alcohol dehydrogenases, catalytic domain"/>
    <property type="match status" value="1"/>
</dbReference>
<dbReference type="InterPro" id="IPR013149">
    <property type="entry name" value="ADH-like_C"/>
</dbReference>
<feature type="domain" description="Enoyl reductase (ER)" evidence="1">
    <location>
        <begin position="19"/>
        <end position="330"/>
    </location>
</feature>
<dbReference type="PANTHER" id="PTHR45033:SF3">
    <property type="entry name" value="DEHYDROGENASE, PUTATIVE (AFU_ORTHOLOGUE AFUA_2G13270)-RELATED"/>
    <property type="match status" value="1"/>
</dbReference>
<comment type="caution">
    <text evidence="2">The sequence shown here is derived from an EMBL/GenBank/DDBJ whole genome shotgun (WGS) entry which is preliminary data.</text>
</comment>
<dbReference type="Pfam" id="PF08240">
    <property type="entry name" value="ADH_N"/>
    <property type="match status" value="1"/>
</dbReference>
<organism evidence="2 3">
    <name type="scientific">Microbacterium psychrotolerans</name>
    <dbReference type="NCBI Taxonomy" id="3068321"/>
    <lineage>
        <taxon>Bacteria</taxon>
        <taxon>Bacillati</taxon>
        <taxon>Actinomycetota</taxon>
        <taxon>Actinomycetes</taxon>
        <taxon>Micrococcales</taxon>
        <taxon>Microbacteriaceae</taxon>
        <taxon>Microbacterium</taxon>
    </lineage>
</organism>
<sequence>MMPAQMRAVVHMGRSGPAGLVSRLVPTPAAQRGEVVIALAYAGLNRHDVFVMDARGKQDPPLVLGSDGAGVIVDVGAGVSRSEIGRRVMINPCIGWDDARDVPTVPEILGDPRWGTLAEFVAIPACNVATPPPHLSDREAAALGLAGMTAYRALFTIAALRPTDHLLIPAIAGGVALLALSFARAVGARVTVTSRRPAMLERAIELGATDAILTDSEWSEAMSAPVDCVLDTIGAPSFERAVRALRPGGRLVSVGATAGADAALDLRDLFFRQISISGTSMASAPEFDEMVRFVAQHEIRPVIGATYDLARADRALGALASHSHFGKIVVSIVGDDGKDTSA</sequence>
<accession>A0ABU0YW24</accession>
<dbReference type="InterPro" id="IPR011032">
    <property type="entry name" value="GroES-like_sf"/>
</dbReference>
<name>A0ABU0YW24_9MICO</name>
<dbReference type="SUPFAM" id="SSF50129">
    <property type="entry name" value="GroES-like"/>
    <property type="match status" value="1"/>
</dbReference>
<protein>
    <submittedName>
        <fullName evidence="2">Zinc-binding dehydrogenase</fullName>
    </submittedName>
</protein>
<dbReference type="InterPro" id="IPR036291">
    <property type="entry name" value="NAD(P)-bd_dom_sf"/>
</dbReference>
<evidence type="ECO:0000313" key="3">
    <source>
        <dbReference type="Proteomes" id="UP001235133"/>
    </source>
</evidence>
<evidence type="ECO:0000259" key="1">
    <source>
        <dbReference type="SMART" id="SM00829"/>
    </source>
</evidence>
<dbReference type="Pfam" id="PF00107">
    <property type="entry name" value="ADH_zinc_N"/>
    <property type="match status" value="1"/>
</dbReference>
<dbReference type="Proteomes" id="UP001235133">
    <property type="component" value="Unassembled WGS sequence"/>
</dbReference>
<reference evidence="2 3" key="1">
    <citation type="submission" date="2023-08" db="EMBL/GenBank/DDBJ databases">
        <title>Microbacterium psychrotolerans sp. nov., a psychrotolerant bacterium isolated from soil in Heilongjiang Province, China.</title>
        <authorList>
            <person name="An P."/>
            <person name="Zhao D."/>
            <person name="Xiang H."/>
        </authorList>
    </citation>
    <scope>NUCLEOTIDE SEQUENCE [LARGE SCALE GENOMIC DNA]</scope>
    <source>
        <strain evidence="2 3">QXD-8</strain>
    </source>
</reference>
<dbReference type="Gene3D" id="3.40.50.720">
    <property type="entry name" value="NAD(P)-binding Rossmann-like Domain"/>
    <property type="match status" value="1"/>
</dbReference>
<dbReference type="SUPFAM" id="SSF51735">
    <property type="entry name" value="NAD(P)-binding Rossmann-fold domains"/>
    <property type="match status" value="1"/>
</dbReference>
<dbReference type="EMBL" id="JAVFWO010000001">
    <property type="protein sequence ID" value="MDQ7876512.1"/>
    <property type="molecule type" value="Genomic_DNA"/>
</dbReference>
<gene>
    <name evidence="2" type="ORF">Q9R08_00840</name>
</gene>
<dbReference type="InterPro" id="IPR013154">
    <property type="entry name" value="ADH-like_N"/>
</dbReference>
<dbReference type="InterPro" id="IPR052711">
    <property type="entry name" value="Zinc_ADH-like"/>
</dbReference>
<dbReference type="InterPro" id="IPR020843">
    <property type="entry name" value="ER"/>
</dbReference>
<dbReference type="PANTHER" id="PTHR45033">
    <property type="match status" value="1"/>
</dbReference>
<dbReference type="RefSeq" id="WP_308866642.1">
    <property type="nucleotide sequence ID" value="NZ_JAVFWO010000001.1"/>
</dbReference>
<dbReference type="SMART" id="SM00829">
    <property type="entry name" value="PKS_ER"/>
    <property type="match status" value="1"/>
</dbReference>